<gene>
    <name evidence="2" type="ORF">CLV80_11320</name>
</gene>
<dbReference type="RefSeq" id="WP_106358902.1">
    <property type="nucleotide sequence ID" value="NZ_PVTP01000013.1"/>
</dbReference>
<sequence>MQITGDYLVDFGVPLSIILSVVIGITNKSFASKFILVAGGLLFFGAYISVLIFGNDCVGRPGIGYKRCSSFSGAVADMASSFNAFAIFAYVFLAAPLFLVALILEFRFRSTER</sequence>
<proteinExistence type="predicted"/>
<dbReference type="AlphaFoldDB" id="A0A2T0VUJ9"/>
<accession>A0A2T0VUJ9</accession>
<evidence type="ECO:0000256" key="1">
    <source>
        <dbReference type="SAM" id="Phobius"/>
    </source>
</evidence>
<keyword evidence="3" id="KW-1185">Reference proteome</keyword>
<protein>
    <submittedName>
        <fullName evidence="2">Uncharacterized protein</fullName>
    </submittedName>
</protein>
<keyword evidence="1" id="KW-1133">Transmembrane helix</keyword>
<name>A0A2T0VUJ9_9RHOB</name>
<reference evidence="2 3" key="1">
    <citation type="submission" date="2018-03" db="EMBL/GenBank/DDBJ databases">
        <title>Genomic Encyclopedia of Archaeal and Bacterial Type Strains, Phase II (KMG-II): from individual species to whole genera.</title>
        <authorList>
            <person name="Goeker M."/>
        </authorList>
    </citation>
    <scope>NUCLEOTIDE SEQUENCE [LARGE SCALE GENOMIC DNA]</scope>
    <source>
        <strain evidence="2 3">DSM 101533</strain>
    </source>
</reference>
<keyword evidence="1" id="KW-0812">Transmembrane</keyword>
<feature type="transmembrane region" description="Helical" evidence="1">
    <location>
        <begin position="34"/>
        <end position="54"/>
    </location>
</feature>
<dbReference type="Proteomes" id="UP000238007">
    <property type="component" value="Unassembled WGS sequence"/>
</dbReference>
<feature type="transmembrane region" description="Helical" evidence="1">
    <location>
        <begin position="6"/>
        <end position="27"/>
    </location>
</feature>
<comment type="caution">
    <text evidence="2">The sequence shown here is derived from an EMBL/GenBank/DDBJ whole genome shotgun (WGS) entry which is preliminary data.</text>
</comment>
<dbReference type="EMBL" id="PVTP01000013">
    <property type="protein sequence ID" value="PRY75210.1"/>
    <property type="molecule type" value="Genomic_DNA"/>
</dbReference>
<evidence type="ECO:0000313" key="2">
    <source>
        <dbReference type="EMBL" id="PRY75210.1"/>
    </source>
</evidence>
<feature type="transmembrane region" description="Helical" evidence="1">
    <location>
        <begin position="82"/>
        <end position="104"/>
    </location>
</feature>
<keyword evidence="1" id="KW-0472">Membrane</keyword>
<organism evidence="2 3">
    <name type="scientific">Yoonia maritima</name>
    <dbReference type="NCBI Taxonomy" id="1435347"/>
    <lineage>
        <taxon>Bacteria</taxon>
        <taxon>Pseudomonadati</taxon>
        <taxon>Pseudomonadota</taxon>
        <taxon>Alphaproteobacteria</taxon>
        <taxon>Rhodobacterales</taxon>
        <taxon>Paracoccaceae</taxon>
        <taxon>Yoonia</taxon>
    </lineage>
</organism>
<evidence type="ECO:0000313" key="3">
    <source>
        <dbReference type="Proteomes" id="UP000238007"/>
    </source>
</evidence>